<gene>
    <name evidence="3" type="ORF">AB5J48_16880</name>
</gene>
<reference evidence="3" key="1">
    <citation type="submission" date="2024-07" db="EMBL/GenBank/DDBJ databases">
        <authorList>
            <person name="Yu S.T."/>
        </authorList>
    </citation>
    <scope>NUCLEOTIDE SEQUENCE</scope>
    <source>
        <strain evidence="3">R17</strain>
    </source>
</reference>
<proteinExistence type="predicted"/>
<sequence>MKRTLKYLAGAAVTAAVAGTATLAYAAPHDTAGREAHSATTQAATAQAPQAVSAEAAAEAAAPAAARPHAPTPRIVQPGERVTGAPGFELWLTPEGKHWTTPDMPEGQFRSVVDGNIDLTTPGVSLQSEGTPERVYLSGLYYGGKGTASVVELETAAGPVRGKLLELPGRPGWGVWYATAKPVPADDSRHFVSEVTVRNTKGKVYASMSLR</sequence>
<accession>A0AB39NMH2</accession>
<feature type="chain" id="PRO_5044267326" description="Secreted protein" evidence="2">
    <location>
        <begin position="27"/>
        <end position="211"/>
    </location>
</feature>
<name>A0AB39NMH2_9ACTN</name>
<evidence type="ECO:0008006" key="4">
    <source>
        <dbReference type="Google" id="ProtNLM"/>
    </source>
</evidence>
<feature type="compositionally biased region" description="Low complexity" evidence="1">
    <location>
        <begin position="61"/>
        <end position="74"/>
    </location>
</feature>
<evidence type="ECO:0000256" key="1">
    <source>
        <dbReference type="SAM" id="MobiDB-lite"/>
    </source>
</evidence>
<evidence type="ECO:0000313" key="3">
    <source>
        <dbReference type="EMBL" id="XDQ19708.1"/>
    </source>
</evidence>
<evidence type="ECO:0000256" key="2">
    <source>
        <dbReference type="SAM" id="SignalP"/>
    </source>
</evidence>
<feature type="signal peptide" evidence="2">
    <location>
        <begin position="1"/>
        <end position="26"/>
    </location>
</feature>
<organism evidence="3">
    <name type="scientific">Streptomyces sp. R17</name>
    <dbReference type="NCBI Taxonomy" id="3238626"/>
    <lineage>
        <taxon>Bacteria</taxon>
        <taxon>Bacillati</taxon>
        <taxon>Actinomycetota</taxon>
        <taxon>Actinomycetes</taxon>
        <taxon>Kitasatosporales</taxon>
        <taxon>Streptomycetaceae</taxon>
        <taxon>Streptomyces</taxon>
    </lineage>
</organism>
<keyword evidence="2" id="KW-0732">Signal</keyword>
<feature type="region of interest" description="Disordered" evidence="1">
    <location>
        <begin position="61"/>
        <end position="81"/>
    </location>
</feature>
<dbReference type="AlphaFoldDB" id="A0AB39NMH2"/>
<dbReference type="EMBL" id="CP163433">
    <property type="protein sequence ID" value="XDQ19708.1"/>
    <property type="molecule type" value="Genomic_DNA"/>
</dbReference>
<dbReference type="RefSeq" id="WP_369151349.1">
    <property type="nucleotide sequence ID" value="NZ_CP163433.1"/>
</dbReference>
<protein>
    <recommendedName>
        <fullName evidence="4">Secreted protein</fullName>
    </recommendedName>
</protein>